<evidence type="ECO:0000313" key="3">
    <source>
        <dbReference type="Proteomes" id="UP000799421"/>
    </source>
</evidence>
<feature type="region of interest" description="Disordered" evidence="1">
    <location>
        <begin position="132"/>
        <end position="240"/>
    </location>
</feature>
<protein>
    <submittedName>
        <fullName evidence="2">Uncharacterized protein</fullName>
    </submittedName>
</protein>
<dbReference type="EMBL" id="MU005987">
    <property type="protein sequence ID" value="KAF2859908.1"/>
    <property type="molecule type" value="Genomic_DNA"/>
</dbReference>
<reference evidence="2" key="1">
    <citation type="journal article" date="2020" name="Stud. Mycol.">
        <title>101 Dothideomycetes genomes: a test case for predicting lifestyles and emergence of pathogens.</title>
        <authorList>
            <person name="Haridas S."/>
            <person name="Albert R."/>
            <person name="Binder M."/>
            <person name="Bloem J."/>
            <person name="Labutti K."/>
            <person name="Salamov A."/>
            <person name="Andreopoulos B."/>
            <person name="Baker S."/>
            <person name="Barry K."/>
            <person name="Bills G."/>
            <person name="Bluhm B."/>
            <person name="Cannon C."/>
            <person name="Castanera R."/>
            <person name="Culley D."/>
            <person name="Daum C."/>
            <person name="Ezra D."/>
            <person name="Gonzalez J."/>
            <person name="Henrissat B."/>
            <person name="Kuo A."/>
            <person name="Liang C."/>
            <person name="Lipzen A."/>
            <person name="Lutzoni F."/>
            <person name="Magnuson J."/>
            <person name="Mondo S."/>
            <person name="Nolan M."/>
            <person name="Ohm R."/>
            <person name="Pangilinan J."/>
            <person name="Park H.-J."/>
            <person name="Ramirez L."/>
            <person name="Alfaro M."/>
            <person name="Sun H."/>
            <person name="Tritt A."/>
            <person name="Yoshinaga Y."/>
            <person name="Zwiers L.-H."/>
            <person name="Turgeon B."/>
            <person name="Goodwin S."/>
            <person name="Spatafora J."/>
            <person name="Crous P."/>
            <person name="Grigoriev I."/>
        </authorList>
    </citation>
    <scope>NUCLEOTIDE SEQUENCE</scope>
    <source>
        <strain evidence="2">CBS 480.64</strain>
    </source>
</reference>
<keyword evidence="3" id="KW-1185">Reference proteome</keyword>
<evidence type="ECO:0000256" key="1">
    <source>
        <dbReference type="SAM" id="MobiDB-lite"/>
    </source>
</evidence>
<dbReference type="AlphaFoldDB" id="A0A6A7BZH7"/>
<proteinExistence type="predicted"/>
<dbReference type="OrthoDB" id="3557758at2759"/>
<gene>
    <name evidence="2" type="ORF">K470DRAFT_264901</name>
</gene>
<feature type="compositionally biased region" description="Polar residues" evidence="1">
    <location>
        <begin position="186"/>
        <end position="196"/>
    </location>
</feature>
<sequence length="359" mass="40051">MPELSHRASFRRMNPFTRRRGNVYGVFDDNCSHSDTTSKHVTSTLNSNAPSHFDDCDVTPLIATQRAGTSSIKPLICKFKSLPTLLWKEASFVRKQEDKIVEKKSRVKLRNMASSEDNMIGCPQGKEDTMIEKSKLTTPPPKISTTPVTVSGGTPRPAYVSQGEGEKIASPLSLKNATKCPVGSPPQKSSPAQTPIRSAATRLTLDNLRENLFGSGKKRDDNQEAAKERGPTGKKPPFAEQASIAEKIEVTSINKHSIDHAQPISYWCGRFSALIDRYRTEDAEDDCPSHHTSEAETERQLRALTYLYNQCTTAEARQSLIFFQRRLADELKNSSLQTRLDASNEKRYVARWMGKLHGP</sequence>
<dbReference type="Proteomes" id="UP000799421">
    <property type="component" value="Unassembled WGS sequence"/>
</dbReference>
<accession>A0A6A7BZH7</accession>
<feature type="compositionally biased region" description="Basic and acidic residues" evidence="1">
    <location>
        <begin position="217"/>
        <end position="231"/>
    </location>
</feature>
<name>A0A6A7BZH7_9PEZI</name>
<feature type="compositionally biased region" description="Polar residues" evidence="1">
    <location>
        <begin position="143"/>
        <end position="152"/>
    </location>
</feature>
<organism evidence="2 3">
    <name type="scientific">Piedraia hortae CBS 480.64</name>
    <dbReference type="NCBI Taxonomy" id="1314780"/>
    <lineage>
        <taxon>Eukaryota</taxon>
        <taxon>Fungi</taxon>
        <taxon>Dikarya</taxon>
        <taxon>Ascomycota</taxon>
        <taxon>Pezizomycotina</taxon>
        <taxon>Dothideomycetes</taxon>
        <taxon>Dothideomycetidae</taxon>
        <taxon>Capnodiales</taxon>
        <taxon>Piedraiaceae</taxon>
        <taxon>Piedraia</taxon>
    </lineage>
</organism>
<evidence type="ECO:0000313" key="2">
    <source>
        <dbReference type="EMBL" id="KAF2859908.1"/>
    </source>
</evidence>